<keyword evidence="2 5" id="KW-0689">Ribosomal protein</keyword>
<dbReference type="GO" id="GO:1990904">
    <property type="term" value="C:ribonucleoprotein complex"/>
    <property type="evidence" value="ECO:0007669"/>
    <property type="project" value="UniProtKB-KW"/>
</dbReference>
<dbReference type="Gene3D" id="3.30.1370.30">
    <property type="match status" value="1"/>
</dbReference>
<protein>
    <recommendedName>
        <fullName evidence="4 5">Small ribosomal subunit protein uS8</fullName>
    </recommendedName>
</protein>
<organism evidence="7 8">
    <name type="scientific">Candidatus Blackburnbacteria bacterium RIFCSPHIGHO2_12_FULL_41_13b</name>
    <dbReference type="NCBI Taxonomy" id="1797517"/>
    <lineage>
        <taxon>Bacteria</taxon>
        <taxon>Candidatus Blackburniibacteriota</taxon>
    </lineage>
</organism>
<dbReference type="HAMAP" id="MF_01302_B">
    <property type="entry name" value="Ribosomal_uS8_B"/>
    <property type="match status" value="1"/>
</dbReference>
<evidence type="ECO:0000256" key="6">
    <source>
        <dbReference type="RuleBase" id="RU003660"/>
    </source>
</evidence>
<dbReference type="STRING" id="1797517.A3F61_03485"/>
<dbReference type="GO" id="GO:0005737">
    <property type="term" value="C:cytoplasm"/>
    <property type="evidence" value="ECO:0007669"/>
    <property type="project" value="UniProtKB-ARBA"/>
</dbReference>
<sequence>MMVTNPVGDLLTRVRNAALARKPEVTAPYSKAKNAVAQVLKSEGYLSEVGRGANNQLVLTIALKRRRPVITGIRNISRPGLRIYRKAGNLPRPLGGAGVSIISTSRGVMTNKEAKKLGLGGEVLGEIW</sequence>
<comment type="similarity">
    <text evidence="1 5 6">Belongs to the universal ribosomal protein uS8 family.</text>
</comment>
<proteinExistence type="inferred from homology"/>
<keyword evidence="5" id="KW-0694">RNA-binding</keyword>
<dbReference type="Gene3D" id="3.30.1490.10">
    <property type="match status" value="1"/>
</dbReference>
<evidence type="ECO:0000256" key="1">
    <source>
        <dbReference type="ARBA" id="ARBA00006471"/>
    </source>
</evidence>
<evidence type="ECO:0000313" key="7">
    <source>
        <dbReference type="EMBL" id="OGY12074.1"/>
    </source>
</evidence>
<evidence type="ECO:0000313" key="8">
    <source>
        <dbReference type="Proteomes" id="UP000178272"/>
    </source>
</evidence>
<comment type="function">
    <text evidence="5">One of the primary rRNA binding proteins, it binds directly to 16S rRNA central domain where it helps coordinate assembly of the platform of the 30S subunit.</text>
</comment>
<dbReference type="PANTHER" id="PTHR11758">
    <property type="entry name" value="40S RIBOSOMAL PROTEIN S15A"/>
    <property type="match status" value="1"/>
</dbReference>
<dbReference type="AlphaFoldDB" id="A0A1G1V9F4"/>
<dbReference type="InterPro" id="IPR047863">
    <property type="entry name" value="Ribosomal_uS8_CS"/>
</dbReference>
<comment type="caution">
    <text evidence="7">The sequence shown here is derived from an EMBL/GenBank/DDBJ whole genome shotgun (WGS) entry which is preliminary data.</text>
</comment>
<dbReference type="InterPro" id="IPR035987">
    <property type="entry name" value="Ribosomal_uS8_sf"/>
</dbReference>
<dbReference type="GO" id="GO:0005840">
    <property type="term" value="C:ribosome"/>
    <property type="evidence" value="ECO:0007669"/>
    <property type="project" value="UniProtKB-KW"/>
</dbReference>
<dbReference type="GO" id="GO:0006412">
    <property type="term" value="P:translation"/>
    <property type="evidence" value="ECO:0007669"/>
    <property type="project" value="UniProtKB-UniRule"/>
</dbReference>
<keyword evidence="5" id="KW-0699">rRNA-binding</keyword>
<dbReference type="GO" id="GO:0019843">
    <property type="term" value="F:rRNA binding"/>
    <property type="evidence" value="ECO:0007669"/>
    <property type="project" value="UniProtKB-UniRule"/>
</dbReference>
<dbReference type="Pfam" id="PF00410">
    <property type="entry name" value="Ribosomal_S8"/>
    <property type="match status" value="1"/>
</dbReference>
<dbReference type="Proteomes" id="UP000178272">
    <property type="component" value="Unassembled WGS sequence"/>
</dbReference>
<dbReference type="PROSITE" id="PS00053">
    <property type="entry name" value="RIBOSOMAL_S8"/>
    <property type="match status" value="1"/>
</dbReference>
<gene>
    <name evidence="5" type="primary">rpsH</name>
    <name evidence="7" type="ORF">A3F61_03485</name>
</gene>
<dbReference type="SUPFAM" id="SSF56047">
    <property type="entry name" value="Ribosomal protein S8"/>
    <property type="match status" value="1"/>
</dbReference>
<dbReference type="GO" id="GO:0003735">
    <property type="term" value="F:structural constituent of ribosome"/>
    <property type="evidence" value="ECO:0007669"/>
    <property type="project" value="InterPro"/>
</dbReference>
<evidence type="ECO:0000256" key="4">
    <source>
        <dbReference type="ARBA" id="ARBA00035258"/>
    </source>
</evidence>
<keyword evidence="3 5" id="KW-0687">Ribonucleoprotein</keyword>
<evidence type="ECO:0000256" key="3">
    <source>
        <dbReference type="ARBA" id="ARBA00023274"/>
    </source>
</evidence>
<comment type="subunit">
    <text evidence="5">Part of the 30S ribosomal subunit. Contacts proteins S5 and S12.</text>
</comment>
<dbReference type="FunFam" id="3.30.1490.10:FF:000001">
    <property type="entry name" value="30S ribosomal protein S8"/>
    <property type="match status" value="1"/>
</dbReference>
<evidence type="ECO:0000256" key="2">
    <source>
        <dbReference type="ARBA" id="ARBA00022980"/>
    </source>
</evidence>
<name>A0A1G1V9F4_9BACT</name>
<dbReference type="InterPro" id="IPR000630">
    <property type="entry name" value="Ribosomal_uS8"/>
</dbReference>
<reference evidence="7 8" key="1">
    <citation type="journal article" date="2016" name="Nat. Commun.">
        <title>Thousands of microbial genomes shed light on interconnected biogeochemical processes in an aquifer system.</title>
        <authorList>
            <person name="Anantharaman K."/>
            <person name="Brown C.T."/>
            <person name="Hug L.A."/>
            <person name="Sharon I."/>
            <person name="Castelle C.J."/>
            <person name="Probst A.J."/>
            <person name="Thomas B.C."/>
            <person name="Singh A."/>
            <person name="Wilkins M.J."/>
            <person name="Karaoz U."/>
            <person name="Brodie E.L."/>
            <person name="Williams K.H."/>
            <person name="Hubbard S.S."/>
            <person name="Banfield J.F."/>
        </authorList>
    </citation>
    <scope>NUCLEOTIDE SEQUENCE [LARGE SCALE GENOMIC DNA]</scope>
</reference>
<accession>A0A1G1V9F4</accession>
<dbReference type="EMBL" id="MHCA01000027">
    <property type="protein sequence ID" value="OGY12074.1"/>
    <property type="molecule type" value="Genomic_DNA"/>
</dbReference>
<evidence type="ECO:0000256" key="5">
    <source>
        <dbReference type="HAMAP-Rule" id="MF_01302"/>
    </source>
</evidence>
<dbReference type="NCBIfam" id="NF001109">
    <property type="entry name" value="PRK00136.1"/>
    <property type="match status" value="1"/>
</dbReference>